<gene>
    <name evidence="2" type="ORF">HK099_003365</name>
</gene>
<comment type="caution">
    <text evidence="2">The sequence shown here is derived from an EMBL/GenBank/DDBJ whole genome shotgun (WGS) entry which is preliminary data.</text>
</comment>
<dbReference type="Proteomes" id="UP001211065">
    <property type="component" value="Unassembled WGS sequence"/>
</dbReference>
<dbReference type="EMBL" id="JADGJW010002208">
    <property type="protein sequence ID" value="KAJ3199019.1"/>
    <property type="molecule type" value="Genomic_DNA"/>
</dbReference>
<keyword evidence="3" id="KW-1185">Reference proteome</keyword>
<reference evidence="2" key="1">
    <citation type="submission" date="2020-05" db="EMBL/GenBank/DDBJ databases">
        <title>Phylogenomic resolution of chytrid fungi.</title>
        <authorList>
            <person name="Stajich J.E."/>
            <person name="Amses K."/>
            <person name="Simmons R."/>
            <person name="Seto K."/>
            <person name="Myers J."/>
            <person name="Bonds A."/>
            <person name="Quandt C.A."/>
            <person name="Barry K."/>
            <person name="Liu P."/>
            <person name="Grigoriev I."/>
            <person name="Longcore J.E."/>
            <person name="James T.Y."/>
        </authorList>
    </citation>
    <scope>NUCLEOTIDE SEQUENCE</scope>
    <source>
        <strain evidence="2">JEL0476</strain>
    </source>
</reference>
<keyword evidence="1" id="KW-1133">Transmembrane helix</keyword>
<evidence type="ECO:0000256" key="1">
    <source>
        <dbReference type="SAM" id="Phobius"/>
    </source>
</evidence>
<evidence type="ECO:0000313" key="2">
    <source>
        <dbReference type="EMBL" id="KAJ3199019.1"/>
    </source>
</evidence>
<keyword evidence="1" id="KW-0812">Transmembrane</keyword>
<organism evidence="2 3">
    <name type="scientific">Clydaea vesicula</name>
    <dbReference type="NCBI Taxonomy" id="447962"/>
    <lineage>
        <taxon>Eukaryota</taxon>
        <taxon>Fungi</taxon>
        <taxon>Fungi incertae sedis</taxon>
        <taxon>Chytridiomycota</taxon>
        <taxon>Chytridiomycota incertae sedis</taxon>
        <taxon>Chytridiomycetes</taxon>
        <taxon>Lobulomycetales</taxon>
        <taxon>Lobulomycetaceae</taxon>
        <taxon>Clydaea</taxon>
    </lineage>
</organism>
<dbReference type="AlphaFoldDB" id="A0AAD5XRA6"/>
<feature type="transmembrane region" description="Helical" evidence="1">
    <location>
        <begin position="153"/>
        <end position="178"/>
    </location>
</feature>
<sequence>MNSNLLYTAPLAPKPLDENVDLRINRLQIMLDNLLSEGSEALKKNYKSLKIKDTQQPPSPKINNENIDWDYFEEEDFFNNNNLNNMNKKENVETREDLKKKKKIELNNLKLKNKFGNLSVKLNKEGISAFYALYKGTREVLLNPLLLILELQFTALFIAVTSVWSVISLGLTFLITICSELRGEDSNQKISLSKNKKLTSLSKNLIDNVFGIKLELKSETKNKEFRKNNENETFSSDLNKHTFKEDENFKFKHGFFNNKITCMEDTVLENLPSNTIHYNKKNK</sequence>
<feature type="non-terminal residue" evidence="2">
    <location>
        <position position="1"/>
    </location>
</feature>
<proteinExistence type="predicted"/>
<protein>
    <submittedName>
        <fullName evidence="2">Uncharacterized protein</fullName>
    </submittedName>
</protein>
<evidence type="ECO:0000313" key="3">
    <source>
        <dbReference type="Proteomes" id="UP001211065"/>
    </source>
</evidence>
<accession>A0AAD5XRA6</accession>
<name>A0AAD5XRA6_9FUNG</name>
<keyword evidence="1" id="KW-0472">Membrane</keyword>